<dbReference type="Proteomes" id="UP001162131">
    <property type="component" value="Unassembled WGS sequence"/>
</dbReference>
<dbReference type="InterPro" id="IPR051685">
    <property type="entry name" value="Ycf3/AcsC/BcsC/TPR_MFPF"/>
</dbReference>
<feature type="repeat" description="TPR" evidence="3">
    <location>
        <begin position="221"/>
        <end position="254"/>
    </location>
</feature>
<keyword evidence="1" id="KW-0677">Repeat</keyword>
<dbReference type="Gene3D" id="1.25.40.10">
    <property type="entry name" value="Tetratricopeptide repeat domain"/>
    <property type="match status" value="2"/>
</dbReference>
<dbReference type="InterPro" id="IPR019734">
    <property type="entry name" value="TPR_rpt"/>
</dbReference>
<gene>
    <name evidence="4" type="ORF">BSTOLATCC_MIC18401</name>
</gene>
<feature type="repeat" description="TPR" evidence="3">
    <location>
        <begin position="289"/>
        <end position="322"/>
    </location>
</feature>
<dbReference type="PROSITE" id="PS50005">
    <property type="entry name" value="TPR"/>
    <property type="match status" value="4"/>
</dbReference>
<dbReference type="Pfam" id="PF00515">
    <property type="entry name" value="TPR_1"/>
    <property type="match status" value="1"/>
</dbReference>
<evidence type="ECO:0000256" key="1">
    <source>
        <dbReference type="ARBA" id="ARBA00022737"/>
    </source>
</evidence>
<comment type="caution">
    <text evidence="4">The sequence shown here is derived from an EMBL/GenBank/DDBJ whole genome shotgun (WGS) entry which is preliminary data.</text>
</comment>
<evidence type="ECO:0008006" key="6">
    <source>
        <dbReference type="Google" id="ProtNLM"/>
    </source>
</evidence>
<keyword evidence="5" id="KW-1185">Reference proteome</keyword>
<dbReference type="PROSITE" id="PS50293">
    <property type="entry name" value="TPR_REGION"/>
    <property type="match status" value="4"/>
</dbReference>
<dbReference type="SMART" id="SM00028">
    <property type="entry name" value="TPR"/>
    <property type="match status" value="4"/>
</dbReference>
<dbReference type="PANTHER" id="PTHR44943:SF4">
    <property type="entry name" value="TPR REPEAT-CONTAINING PROTEIN MJ0798"/>
    <property type="match status" value="1"/>
</dbReference>
<dbReference type="EMBL" id="CAJZBQ010000018">
    <property type="protein sequence ID" value="CAG9317147.1"/>
    <property type="molecule type" value="Genomic_DNA"/>
</dbReference>
<feature type="repeat" description="TPR" evidence="3">
    <location>
        <begin position="323"/>
        <end position="356"/>
    </location>
</feature>
<feature type="repeat" description="TPR" evidence="3">
    <location>
        <begin position="255"/>
        <end position="288"/>
    </location>
</feature>
<name>A0AAU9ITZ4_9CILI</name>
<dbReference type="SUPFAM" id="SSF48439">
    <property type="entry name" value="Protein prenylyltransferase"/>
    <property type="match status" value="1"/>
</dbReference>
<dbReference type="Pfam" id="PF13414">
    <property type="entry name" value="TPR_11"/>
    <property type="match status" value="2"/>
</dbReference>
<evidence type="ECO:0000313" key="4">
    <source>
        <dbReference type="EMBL" id="CAG9317147.1"/>
    </source>
</evidence>
<evidence type="ECO:0000313" key="5">
    <source>
        <dbReference type="Proteomes" id="UP001162131"/>
    </source>
</evidence>
<accession>A0AAU9ITZ4</accession>
<evidence type="ECO:0000256" key="3">
    <source>
        <dbReference type="PROSITE-ProRule" id="PRU00339"/>
    </source>
</evidence>
<protein>
    <recommendedName>
        <fullName evidence="6">Tetratricopeptide repeat protein</fullName>
    </recommendedName>
</protein>
<dbReference type="InterPro" id="IPR011990">
    <property type="entry name" value="TPR-like_helical_dom_sf"/>
</dbReference>
<sequence length="376" mass="43308">MSTIGCFEPECDSEVELLCNCTSPVIYSCLKHIVKHCESSEGPHNFSSIFVKPVEGTKEAILGFLMEEKSKIEEMKANIIASFTQTLCSYKNSFKQVLKEIDSDSTKIGSYVEKIFQVQKLSRMEKDPALNLLALQSNEAVEKAKAMLTEISNNNIVLFCEIWGQIDEVIKSFHREKSKGIPYEAHSELKNIHNGFEKEGENLQPELSKYKEAIRIDLNNPDSYNGIGDIFYNEGRYEEAVKHYNDAIRINPNCSIYYRNKGNALRELGRREEAMECYKEAIRIDPNNADAYNGIRCIFYNEGRYEEAVNYYSDAIRINPNSAILYNNKGDALYELGRREEAMECYKEAIRIDPNNHYAYNGIGNIFYNEKRYEEE</sequence>
<dbReference type="AlphaFoldDB" id="A0AAU9ITZ4"/>
<proteinExistence type="predicted"/>
<organism evidence="4 5">
    <name type="scientific">Blepharisma stoltei</name>
    <dbReference type="NCBI Taxonomy" id="1481888"/>
    <lineage>
        <taxon>Eukaryota</taxon>
        <taxon>Sar</taxon>
        <taxon>Alveolata</taxon>
        <taxon>Ciliophora</taxon>
        <taxon>Postciliodesmatophora</taxon>
        <taxon>Heterotrichea</taxon>
        <taxon>Heterotrichida</taxon>
        <taxon>Blepharismidae</taxon>
        <taxon>Blepharisma</taxon>
    </lineage>
</organism>
<keyword evidence="2 3" id="KW-0802">TPR repeat</keyword>
<dbReference type="PANTHER" id="PTHR44943">
    <property type="entry name" value="CELLULOSE SYNTHASE OPERON PROTEIN C"/>
    <property type="match status" value="1"/>
</dbReference>
<reference evidence="4" key="1">
    <citation type="submission" date="2021-09" db="EMBL/GenBank/DDBJ databases">
        <authorList>
            <consortium name="AG Swart"/>
            <person name="Singh M."/>
            <person name="Singh A."/>
            <person name="Seah K."/>
            <person name="Emmerich C."/>
        </authorList>
    </citation>
    <scope>NUCLEOTIDE SEQUENCE</scope>
    <source>
        <strain evidence="4">ATCC30299</strain>
    </source>
</reference>
<evidence type="ECO:0000256" key="2">
    <source>
        <dbReference type="ARBA" id="ARBA00022803"/>
    </source>
</evidence>